<reference evidence="2 3" key="1">
    <citation type="submission" date="2014-02" db="EMBL/GenBank/DDBJ databases">
        <title>Draft genome sequence of Rickettsia buchneri sp. nov. ISO7T.</title>
        <authorList>
            <person name="Felsheim R.F."/>
            <person name="Kurtti T.J."/>
            <person name="Munderloh U.G."/>
        </authorList>
    </citation>
    <scope>NUCLEOTIDE SEQUENCE [LARGE SCALE GENOMIC DNA]</scope>
    <source>
        <strain evidence="2 3">ISO7</strain>
    </source>
</reference>
<evidence type="ECO:0000256" key="1">
    <source>
        <dbReference type="SAM" id="Phobius"/>
    </source>
</evidence>
<keyword evidence="1" id="KW-1133">Transmembrane helix</keyword>
<name>A0A8E0WM50_9RICK</name>
<protein>
    <submittedName>
        <fullName evidence="2">Putative aspartyl protease</fullName>
    </submittedName>
</protein>
<accession>A0A8E0WM50</accession>
<dbReference type="CDD" id="cd05483">
    <property type="entry name" value="retropepsin_like_bacteria"/>
    <property type="match status" value="1"/>
</dbReference>
<dbReference type="InterPro" id="IPR021109">
    <property type="entry name" value="Peptidase_aspartic_dom_sf"/>
</dbReference>
<evidence type="ECO:0000313" key="3">
    <source>
        <dbReference type="Proteomes" id="UP000027161"/>
    </source>
</evidence>
<keyword evidence="3" id="KW-1185">Reference proteome</keyword>
<dbReference type="GO" id="GO:0004190">
    <property type="term" value="F:aspartic-type endopeptidase activity"/>
    <property type="evidence" value="ECO:0007669"/>
    <property type="project" value="InterPro"/>
</dbReference>
<keyword evidence="2" id="KW-0378">Hydrolase</keyword>
<dbReference type="GO" id="GO:0006508">
    <property type="term" value="P:proteolysis"/>
    <property type="evidence" value="ECO:0007669"/>
    <property type="project" value="UniProtKB-KW"/>
</dbReference>
<keyword evidence="2" id="KW-0645">Protease</keyword>
<dbReference type="Gene3D" id="2.40.70.10">
    <property type="entry name" value="Acid Proteases"/>
    <property type="match status" value="1"/>
</dbReference>
<dbReference type="AlphaFoldDB" id="A0A8E0WM50"/>
<keyword evidence="1" id="KW-0812">Transmembrane</keyword>
<comment type="caution">
    <text evidence="2">The sequence shown here is derived from an EMBL/GenBank/DDBJ whole genome shotgun (WGS) entry which is preliminary data.</text>
</comment>
<dbReference type="Pfam" id="PF13975">
    <property type="entry name" value="gag-asp_proteas"/>
    <property type="match status" value="1"/>
</dbReference>
<keyword evidence="1" id="KW-0472">Membrane</keyword>
<dbReference type="EMBL" id="JFKF01000073">
    <property type="protein sequence ID" value="KDO03044.1"/>
    <property type="molecule type" value="Genomic_DNA"/>
</dbReference>
<sequence>MYNLLIRILEHNRRTKLLPFPPGTCICIELRIPILYLLVVYYMNKKLIKLIFIICSTVIVSGLLYKYINQHYPKFFKEPQNIGSFCASLLILFSIIYSTISQNEIRRFCLQLAMWAAIFLVIITGYAFRFELSYAYHRVMSALIPSYKWSTEVGEIIIARSGDGHFYINAFVNNVKIKFMVDTGASDIALTKEDAQKLGFDLTKLKYTRTYLTANGENKAAPITLNSVVIGTEFKNIKGHVGLGDLDISLLGMSLLERFKGFRIDKDLLILNY</sequence>
<dbReference type="InterPro" id="IPR001969">
    <property type="entry name" value="Aspartic_peptidase_AS"/>
</dbReference>
<evidence type="ECO:0000313" key="2">
    <source>
        <dbReference type="EMBL" id="KDO03044.1"/>
    </source>
</evidence>
<feature type="transmembrane region" description="Helical" evidence="1">
    <location>
        <begin position="112"/>
        <end position="130"/>
    </location>
</feature>
<dbReference type="NCBIfam" id="TIGR02281">
    <property type="entry name" value="clan_AA_DTGA"/>
    <property type="match status" value="1"/>
</dbReference>
<dbReference type="SUPFAM" id="SSF50630">
    <property type="entry name" value="Acid proteases"/>
    <property type="match status" value="1"/>
</dbReference>
<organism evidence="2 3">
    <name type="scientific">Rickettsia tamurae subsp. buchneri</name>
    <dbReference type="NCBI Taxonomy" id="1462938"/>
    <lineage>
        <taxon>Bacteria</taxon>
        <taxon>Pseudomonadati</taxon>
        <taxon>Pseudomonadota</taxon>
        <taxon>Alphaproteobacteria</taxon>
        <taxon>Rickettsiales</taxon>
        <taxon>Rickettsiaceae</taxon>
        <taxon>Rickettsieae</taxon>
        <taxon>Rickettsia</taxon>
        <taxon>spotted fever group</taxon>
    </lineage>
</organism>
<dbReference type="InterPro" id="IPR011969">
    <property type="entry name" value="Clan_AA_Asp_peptidase_C"/>
</dbReference>
<proteinExistence type="predicted"/>
<feature type="transmembrane region" description="Helical" evidence="1">
    <location>
        <begin position="20"/>
        <end position="43"/>
    </location>
</feature>
<dbReference type="PROSITE" id="PS00141">
    <property type="entry name" value="ASP_PROTEASE"/>
    <property type="match status" value="1"/>
</dbReference>
<dbReference type="Proteomes" id="UP000027161">
    <property type="component" value="Unassembled WGS sequence"/>
</dbReference>
<dbReference type="InterPro" id="IPR034122">
    <property type="entry name" value="Retropepsin-like_bacterial"/>
</dbReference>
<feature type="transmembrane region" description="Helical" evidence="1">
    <location>
        <begin position="80"/>
        <end position="100"/>
    </location>
</feature>
<gene>
    <name evidence="2" type="ORF">REISMN_03875</name>
</gene>
<feature type="transmembrane region" description="Helical" evidence="1">
    <location>
        <begin position="50"/>
        <end position="68"/>
    </location>
</feature>